<keyword evidence="1" id="KW-0812">Transmembrane</keyword>
<organism evidence="2">
    <name type="scientific">Sipha flava</name>
    <name type="common">yellow sugarcane aphid</name>
    <dbReference type="NCBI Taxonomy" id="143950"/>
    <lineage>
        <taxon>Eukaryota</taxon>
        <taxon>Metazoa</taxon>
        <taxon>Ecdysozoa</taxon>
        <taxon>Arthropoda</taxon>
        <taxon>Hexapoda</taxon>
        <taxon>Insecta</taxon>
        <taxon>Pterygota</taxon>
        <taxon>Neoptera</taxon>
        <taxon>Paraneoptera</taxon>
        <taxon>Hemiptera</taxon>
        <taxon>Sternorrhyncha</taxon>
        <taxon>Aphidomorpha</taxon>
        <taxon>Aphidoidea</taxon>
        <taxon>Aphididae</taxon>
        <taxon>Sipha</taxon>
    </lineage>
</organism>
<feature type="transmembrane region" description="Helical" evidence="1">
    <location>
        <begin position="6"/>
        <end position="23"/>
    </location>
</feature>
<keyword evidence="2" id="KW-0012">Acyltransferase</keyword>
<reference evidence="2" key="1">
    <citation type="submission" date="2018-04" db="EMBL/GenBank/DDBJ databases">
        <title>Transcriptome assembly of Sipha flava.</title>
        <authorList>
            <person name="Scully E.D."/>
            <person name="Geib S.M."/>
            <person name="Palmer N.A."/>
            <person name="Koch K."/>
            <person name="Bradshaw J."/>
            <person name="Heng-Moss T."/>
            <person name="Sarath G."/>
        </authorList>
    </citation>
    <scope>NUCLEOTIDE SEQUENCE</scope>
</reference>
<dbReference type="AlphaFoldDB" id="A0A2S2QXS3"/>
<proteinExistence type="predicted"/>
<sequence>MTTWLEILIVSFFILLPFLYDTCRGFRYHFRLAIFSVLASLTSLLAIFQFKQRTRLIAYFGQQISDLLSLEWHLHGKQNLLSKRTRVAIMNYQSNINTLGIMHLLYCCQEKDLNIISNTNYNNLWPFSFFPWLLSLMLCPIQFLNTSLGFLYFSPAIMDSGPEIILAPTTMTNKEIIKMALKKKLPIQPIVFSNCYFINREKHLFEPGRVIISVMPIIETDGLIANDISNLSDEISTKIRVEYDSISKITKLSDYQTPCL</sequence>
<reference evidence="4" key="2">
    <citation type="submission" date="2025-04" db="UniProtKB">
        <authorList>
            <consortium name="RefSeq"/>
        </authorList>
    </citation>
    <scope>IDENTIFICATION</scope>
    <source>
        <tissue evidence="4">Whole body</tissue>
    </source>
</reference>
<dbReference type="OrthoDB" id="202234at2759"/>
<dbReference type="Proteomes" id="UP000694846">
    <property type="component" value="Unplaced"/>
</dbReference>
<dbReference type="RefSeq" id="XP_025409711.1">
    <property type="nucleotide sequence ID" value="XM_025553926.1"/>
</dbReference>
<evidence type="ECO:0000256" key="1">
    <source>
        <dbReference type="SAM" id="Phobius"/>
    </source>
</evidence>
<keyword evidence="3" id="KW-1185">Reference proteome</keyword>
<evidence type="ECO:0000313" key="4">
    <source>
        <dbReference type="RefSeq" id="XP_025409711.1"/>
    </source>
</evidence>
<keyword evidence="2" id="KW-0808">Transferase</keyword>
<accession>A0A2S2QXS3</accession>
<feature type="transmembrane region" description="Helical" evidence="1">
    <location>
        <begin position="30"/>
        <end position="50"/>
    </location>
</feature>
<dbReference type="GO" id="GO:0016746">
    <property type="term" value="F:acyltransferase activity"/>
    <property type="evidence" value="ECO:0007669"/>
    <property type="project" value="UniProtKB-KW"/>
</dbReference>
<evidence type="ECO:0000313" key="3">
    <source>
        <dbReference type="Proteomes" id="UP000694846"/>
    </source>
</evidence>
<evidence type="ECO:0000313" key="2">
    <source>
        <dbReference type="EMBL" id="MBY82310.1"/>
    </source>
</evidence>
<keyword evidence="1" id="KW-0472">Membrane</keyword>
<gene>
    <name evidence="2" type="primary">AGPAT2</name>
    <name evidence="4" type="synonym">LOC112683067</name>
    <name evidence="2" type="ORF">g.144831</name>
</gene>
<protein>
    <submittedName>
        <fullName evidence="2">1-acyl-sn-glycerol-3-phosphate acyltransferase beta</fullName>
    </submittedName>
    <submittedName>
        <fullName evidence="4">Uncharacterized protein LOC112683067</fullName>
    </submittedName>
</protein>
<keyword evidence="1" id="KW-1133">Transmembrane helix</keyword>
<name>A0A2S2QXS3_9HEMI</name>
<dbReference type="EMBL" id="GGMS01013107">
    <property type="protein sequence ID" value="MBY82310.1"/>
    <property type="molecule type" value="Transcribed_RNA"/>
</dbReference>